<reference evidence="2 3" key="2">
    <citation type="journal article" date="2016" name="Genome Announc.">
        <title>Draft Genome Sequences of Streptomyces scabiei S58, Streptomyces turgidiscabies T45, and Streptomyces acidiscabies a10, the Pathogens of Potato Common Scab, Isolated in Japan.</title>
        <authorList>
            <person name="Tomihama T."/>
            <person name="Nishi Y."/>
            <person name="Sakai M."/>
            <person name="Ikenaga M."/>
            <person name="Okubo T."/>
            <person name="Ikeda S."/>
        </authorList>
    </citation>
    <scope>NUCLEOTIDE SEQUENCE [LARGE SCALE GENOMIC DNA]</scope>
    <source>
        <strain evidence="2 3">S58</strain>
    </source>
</reference>
<name>A0A100JWS0_STRSC</name>
<protein>
    <recommendedName>
        <fullName evidence="1">HTH IS21-type domain-containing protein</fullName>
    </recommendedName>
</protein>
<evidence type="ECO:0000313" key="2">
    <source>
        <dbReference type="EMBL" id="GAQ67104.1"/>
    </source>
</evidence>
<dbReference type="OrthoDB" id="3238779at2"/>
<reference evidence="3" key="1">
    <citation type="submission" date="2015-11" db="EMBL/GenBank/DDBJ databases">
        <authorList>
            <consortium name="Cross-ministerial Strategic Innovation Promotion Program (SIP) consortium"/>
            <person name="Tomihama T."/>
            <person name="Ikenaga M."/>
            <person name="Sakai M."/>
            <person name="Okubo T."/>
            <person name="Ikeda S."/>
        </authorList>
    </citation>
    <scope>NUCLEOTIDE SEQUENCE [LARGE SCALE GENOMIC DNA]</scope>
    <source>
        <strain evidence="3">S58</strain>
    </source>
</reference>
<dbReference type="PROSITE" id="PS50531">
    <property type="entry name" value="HTH_IS21"/>
    <property type="match status" value="1"/>
</dbReference>
<organism evidence="2 3">
    <name type="scientific">Streptomyces scabiei</name>
    <dbReference type="NCBI Taxonomy" id="1930"/>
    <lineage>
        <taxon>Bacteria</taxon>
        <taxon>Bacillati</taxon>
        <taxon>Actinomycetota</taxon>
        <taxon>Actinomycetes</taxon>
        <taxon>Kitasatosporales</taxon>
        <taxon>Streptomycetaceae</taxon>
        <taxon>Streptomyces</taxon>
    </lineage>
</organism>
<feature type="domain" description="HTH IS21-type" evidence="1">
    <location>
        <begin position="8"/>
        <end position="71"/>
    </location>
</feature>
<dbReference type="Proteomes" id="UP000067448">
    <property type="component" value="Unassembled WGS sequence"/>
</dbReference>
<comment type="caution">
    <text evidence="2">The sequence shown here is derived from an EMBL/GenBank/DDBJ whole genome shotgun (WGS) entry which is preliminary data.</text>
</comment>
<dbReference type="EMBL" id="BCMM01000050">
    <property type="protein sequence ID" value="GAQ67104.1"/>
    <property type="molecule type" value="Genomic_DNA"/>
</dbReference>
<sequence length="121" mass="14560">MHEQTTRERWHQVHDLLRRGVGLLECARRLDLALNTVKRYARTREPENLRRAPRYRPTLVDPYRERLRRRRAKDPDVPVKQLFREIKELGYTGSLNLLYRYITQGRAEGDRPVTTPQRVRA</sequence>
<gene>
    <name evidence="2" type="ORF">SsS58_07549</name>
</gene>
<reference evidence="3" key="3">
    <citation type="submission" date="2016-02" db="EMBL/GenBank/DDBJ databases">
        <title>Draft genome of pathogenic Streptomyces sp. in Japan.</title>
        <authorList>
            <person name="Tomihama T."/>
            <person name="Ikenaga M."/>
            <person name="Sakai M."/>
            <person name="Okubo T."/>
            <person name="Ikeda S."/>
        </authorList>
    </citation>
    <scope>NUCLEOTIDE SEQUENCE [LARGE SCALE GENOMIC DNA]</scope>
    <source>
        <strain evidence="3">S58</strain>
    </source>
</reference>
<dbReference type="InterPro" id="IPR017894">
    <property type="entry name" value="HTH_IS21_transposase_type"/>
</dbReference>
<evidence type="ECO:0000259" key="1">
    <source>
        <dbReference type="PROSITE" id="PS50531"/>
    </source>
</evidence>
<accession>A0A100JWS0</accession>
<proteinExistence type="predicted"/>
<evidence type="ECO:0000313" key="3">
    <source>
        <dbReference type="Proteomes" id="UP000067448"/>
    </source>
</evidence>
<dbReference type="AlphaFoldDB" id="A0A100JWS0"/>